<reference evidence="1 2" key="1">
    <citation type="journal article" date="2018" name="Sci. Rep.">
        <title>Rhizobium tumorigenes sp. nov., a novel plant tumorigenic bacterium isolated from cane gall tumors on thornless blackberry.</title>
        <authorList>
            <person name="Kuzmanovi N."/>
            <person name="Smalla K."/>
            <person name="Gronow S."/>
            <person name="PuBawska J."/>
        </authorList>
    </citation>
    <scope>NUCLEOTIDE SEQUENCE [LARGE SCALE GENOMIC DNA]</scope>
    <source>
        <strain evidence="1 2">1078</strain>
    </source>
</reference>
<dbReference type="Proteomes" id="UP000249499">
    <property type="component" value="Plasmid pTi1078"/>
</dbReference>
<keyword evidence="2" id="KW-1185">Reference proteome</keyword>
<name>A0AAF1K8T3_9HYPH</name>
<organism evidence="1 2">
    <name type="scientific">Rhizobium tumorigenes</name>
    <dbReference type="NCBI Taxonomy" id="2041385"/>
    <lineage>
        <taxon>Bacteria</taxon>
        <taxon>Pseudomonadati</taxon>
        <taxon>Pseudomonadota</taxon>
        <taxon>Alphaproteobacteria</taxon>
        <taxon>Hyphomicrobiales</taxon>
        <taxon>Rhizobiaceae</taxon>
        <taxon>Rhizobium/Agrobacterium group</taxon>
        <taxon>Rhizobium</taxon>
    </lineage>
</organism>
<keyword evidence="1" id="KW-0614">Plasmid</keyword>
<protein>
    <submittedName>
        <fullName evidence="1">GrpB family protein</fullName>
    </submittedName>
</protein>
<dbReference type="AlphaFoldDB" id="A0AAF1K8T3"/>
<dbReference type="InterPro" id="IPR007344">
    <property type="entry name" value="GrpB/CoaE"/>
</dbReference>
<dbReference type="PANTHER" id="PTHR34822">
    <property type="entry name" value="GRPB DOMAIN PROTEIN (AFU_ORTHOLOGUE AFUA_1G01530)"/>
    <property type="match status" value="1"/>
</dbReference>
<evidence type="ECO:0000313" key="1">
    <source>
        <dbReference type="EMBL" id="WFR98308.1"/>
    </source>
</evidence>
<proteinExistence type="predicted"/>
<sequence length="180" mass="20608">MSFIRRQSIEVVDYDPAWPKLFEEIRARIELLLLGLVTEIHHIGSTSVPGLCAKPKIDIDIIFRQPAKILEGIARMQATGDYTFHGELYQDNRWVFTTSQVSPGQRLYLSAPEHPAHLHRILFRDYLRRHPEEAATYATLKQRLAAEAINDWDHYTGGKGPFVTDIVNRAMAENSLKIGR</sequence>
<dbReference type="KEGG" id="rtu:PR017_23500"/>
<dbReference type="PANTHER" id="PTHR34822:SF1">
    <property type="entry name" value="GRPB FAMILY PROTEIN"/>
    <property type="match status" value="1"/>
</dbReference>
<evidence type="ECO:0000313" key="2">
    <source>
        <dbReference type="Proteomes" id="UP000249499"/>
    </source>
</evidence>
<dbReference type="SUPFAM" id="SSF81301">
    <property type="entry name" value="Nucleotidyltransferase"/>
    <property type="match status" value="1"/>
</dbReference>
<dbReference type="Pfam" id="PF04229">
    <property type="entry name" value="GrpB"/>
    <property type="match status" value="1"/>
</dbReference>
<dbReference type="RefSeq" id="WP_111215372.1">
    <property type="nucleotide sequence ID" value="NZ_CP117257.1"/>
</dbReference>
<geneLocation type="plasmid" evidence="1 2">
    <name>pTi1078</name>
</geneLocation>
<reference evidence="2" key="2">
    <citation type="journal article" date="2023" name="MicrobiologyOpen">
        <title>Genomics of the tumorigenes clade of the family Rhizobiaceae and description of Rhizobium rhododendri sp. nov.</title>
        <authorList>
            <person name="Kuzmanovic N."/>
            <person name="diCenzo G.C."/>
            <person name="Bunk B."/>
            <person name="Sproeer C."/>
            <person name="Fruehling A."/>
            <person name="Neumann-Schaal M."/>
            <person name="Overmann J."/>
            <person name="Smalla K."/>
        </authorList>
    </citation>
    <scope>NUCLEOTIDE SEQUENCE [LARGE SCALE GENOMIC DNA]</scope>
    <source>
        <strain evidence="2">1078</strain>
        <plasmid evidence="2">pTi1078</plasmid>
    </source>
</reference>
<accession>A0AAF1K8T3</accession>
<dbReference type="InterPro" id="IPR043519">
    <property type="entry name" value="NT_sf"/>
</dbReference>
<dbReference type="Gene3D" id="3.30.460.10">
    <property type="entry name" value="Beta Polymerase, domain 2"/>
    <property type="match status" value="1"/>
</dbReference>
<gene>
    <name evidence="1" type="ORF">PR017_23500</name>
</gene>
<dbReference type="EMBL" id="CP117257">
    <property type="protein sequence ID" value="WFR98308.1"/>
    <property type="molecule type" value="Genomic_DNA"/>
</dbReference>